<dbReference type="GO" id="GO:0005634">
    <property type="term" value="C:nucleus"/>
    <property type="evidence" value="ECO:0007669"/>
    <property type="project" value="UniProtKB-SubCell"/>
</dbReference>
<comment type="subcellular location">
    <subcellularLocation>
        <location evidence="2">Chromosome</location>
    </subcellularLocation>
    <subcellularLocation>
        <location evidence="1">Nucleus</location>
    </subcellularLocation>
</comment>
<reference evidence="11" key="1">
    <citation type="submission" date="2023-05" db="EMBL/GenBank/DDBJ databases">
        <title>High-quality long-read genome of Scophthalmus maximus.</title>
        <authorList>
            <person name="Lien S."/>
            <person name="Martinez P."/>
        </authorList>
    </citation>
    <scope>NUCLEOTIDE SEQUENCE [LARGE SCALE GENOMIC DNA]</scope>
</reference>
<evidence type="ECO:0000256" key="3">
    <source>
        <dbReference type="ARBA" id="ARBA00005597"/>
    </source>
</evidence>
<feature type="region of interest" description="Disordered" evidence="9">
    <location>
        <begin position="983"/>
        <end position="1008"/>
    </location>
</feature>
<name>A0A8D2ZGJ4_SCOMX</name>
<dbReference type="Proteomes" id="UP000694558">
    <property type="component" value="Chromosome 10"/>
</dbReference>
<dbReference type="GO" id="GO:0030893">
    <property type="term" value="C:meiotic cohesin complex"/>
    <property type="evidence" value="ECO:0007669"/>
    <property type="project" value="TreeGrafter"/>
</dbReference>
<keyword evidence="7" id="KW-0131">Cell cycle</keyword>
<dbReference type="InterPro" id="IPR024704">
    <property type="entry name" value="SMC"/>
</dbReference>
<dbReference type="GO" id="GO:0003677">
    <property type="term" value="F:DNA binding"/>
    <property type="evidence" value="ECO:0007669"/>
    <property type="project" value="TreeGrafter"/>
</dbReference>
<dbReference type="InterPro" id="IPR010935">
    <property type="entry name" value="SMC_hinge"/>
</dbReference>
<dbReference type="InterPro" id="IPR028468">
    <property type="entry name" value="Smc1_ABC"/>
</dbReference>
<dbReference type="CDD" id="cd03275">
    <property type="entry name" value="ABC_SMC1_euk"/>
    <property type="match status" value="2"/>
</dbReference>
<dbReference type="GO" id="GO:0007062">
    <property type="term" value="P:sister chromatid cohesion"/>
    <property type="evidence" value="ECO:0007669"/>
    <property type="project" value="InterPro"/>
</dbReference>
<organism evidence="11 12">
    <name type="scientific">Scophthalmus maximus</name>
    <name type="common">Turbot</name>
    <name type="synonym">Psetta maxima</name>
    <dbReference type="NCBI Taxonomy" id="52904"/>
    <lineage>
        <taxon>Eukaryota</taxon>
        <taxon>Metazoa</taxon>
        <taxon>Chordata</taxon>
        <taxon>Craniata</taxon>
        <taxon>Vertebrata</taxon>
        <taxon>Euteleostomi</taxon>
        <taxon>Actinopterygii</taxon>
        <taxon>Neopterygii</taxon>
        <taxon>Teleostei</taxon>
        <taxon>Neoteleostei</taxon>
        <taxon>Acanthomorphata</taxon>
        <taxon>Carangaria</taxon>
        <taxon>Pleuronectiformes</taxon>
        <taxon>Pleuronectoidei</taxon>
        <taxon>Scophthalmidae</taxon>
        <taxon>Scophthalmus</taxon>
    </lineage>
</organism>
<dbReference type="SUPFAM" id="SSF75553">
    <property type="entry name" value="Smc hinge domain"/>
    <property type="match status" value="1"/>
</dbReference>
<keyword evidence="4" id="KW-0158">Chromosome</keyword>
<dbReference type="PANTHER" id="PTHR18937:SF147">
    <property type="entry name" value="STRUCTURAL MAINTENANCE OF CHROMOSOMES PROTEIN 1B"/>
    <property type="match status" value="1"/>
</dbReference>
<evidence type="ECO:0000256" key="7">
    <source>
        <dbReference type="ARBA" id="ARBA00023306"/>
    </source>
</evidence>
<keyword evidence="6" id="KW-0539">Nucleus</keyword>
<dbReference type="AlphaFoldDB" id="A0A8D2ZGJ4"/>
<evidence type="ECO:0000259" key="10">
    <source>
        <dbReference type="SMART" id="SM00968"/>
    </source>
</evidence>
<sequence>MGYLRQIDVENFKSWRGKQVVGPFMRFNCIIGTNGSGKSNVMDALSFVVGERAAALRVKQLRDLVHGAHIGRPVSDTACVAMRYRDDEDQETVFCRSITGNSSEYRIDGVHVTLAKYLEQLEKIGIVTKAQNCLVFQVKFHRFEGPKGQDQDVRVDQPVERALLKAKEDTHFHFNKKKSATVERKQVSQEKMEAQRYQALVDDLHQNRLQLSLAELYHNDRGINTLCNILREKQQAAAAKNNKVVNSERTVKTHKKEHGRLTREQLHTEKEIRAQEHALSHSRSQYIKAKVNTSHHTKKVGEVRGALKKSQNLLAMKEQQLAEGRQELTDLDRTWRNYERQVQQQGATHGRDIELEKDQLERYKELKEVARKQGAVLSQQAEKLHWEVNAECEKLAFDQRRKKDVEVGIRNNRTQLEDLTLRTEKLEEYTKTCEASLEEFRQQEESLSEELQRGRKRSEEVNGELGRVLEELGNARLDSQESRRQLKRKELLEKLHRLYPDTVYGRLSDLCSPIHKKYQLAVTKVFGRYMNALVVATEKVACDCITFIKEEHCEPETFLPIDYLDVSPLNERLREVPGAKMVVDIVQVNAAAGAAHLRKVVQFVCGNALVCETVREARSVAFDWRERVKTVSLDGTLFAKSGVISGGSSDLRYKARVWDEKVMTRLRERKDQLTAELRDLVKLKRKELDLKLIVAQAHGAQTRLKYSKTELENLRRKNILKCQAEISRMESELSNQDSQLQREVMSAETALEQKRLARHNLLLACKIQSLPITLLSGSLDEISEHVSHHGHLREGGTATFEASTRVARKCSQEFEHVKARRSHLFSQCFEHVSVVIDQIYKRICRNNSAQATLSADNPDDPYLGGINYNCVAPGKRFMSMDNLSGGEKAIAALALVFAIHSFRPAPFFVLDEVDAALDNTNISKVTSFIREESRQNMQIIVISLKEEFFSKADALLGVYSDFDECMISRILTLDLRPYPLVEEDNGTQSDKGVGVDGTQDSGSLESPA</sequence>
<dbReference type="GeneTree" id="ENSGT00940000157633"/>
<evidence type="ECO:0000256" key="4">
    <source>
        <dbReference type="ARBA" id="ARBA00022454"/>
    </source>
</evidence>
<dbReference type="PANTHER" id="PTHR18937">
    <property type="entry name" value="STRUCTURAL MAINTENANCE OF CHROMOSOMES SMC FAMILY MEMBER"/>
    <property type="match status" value="1"/>
</dbReference>
<dbReference type="Pfam" id="PF02463">
    <property type="entry name" value="SMC_N"/>
    <property type="match status" value="1"/>
</dbReference>
<dbReference type="PIRSF" id="PIRSF005719">
    <property type="entry name" value="SMC"/>
    <property type="match status" value="1"/>
</dbReference>
<dbReference type="Gene3D" id="3.30.70.1620">
    <property type="match status" value="1"/>
</dbReference>
<dbReference type="InterPro" id="IPR003395">
    <property type="entry name" value="RecF/RecN/SMC_N"/>
</dbReference>
<evidence type="ECO:0000256" key="2">
    <source>
        <dbReference type="ARBA" id="ARBA00004286"/>
    </source>
</evidence>
<reference evidence="11" key="2">
    <citation type="submission" date="2025-08" db="UniProtKB">
        <authorList>
            <consortium name="Ensembl"/>
        </authorList>
    </citation>
    <scope>IDENTIFICATION</scope>
</reference>
<feature type="coiled-coil region" evidence="8">
    <location>
        <begin position="307"/>
        <end position="373"/>
    </location>
</feature>
<evidence type="ECO:0000313" key="12">
    <source>
        <dbReference type="Proteomes" id="UP000694558"/>
    </source>
</evidence>
<feature type="domain" description="SMC hinge" evidence="10">
    <location>
        <begin position="501"/>
        <end position="621"/>
    </location>
</feature>
<dbReference type="GO" id="GO:0005524">
    <property type="term" value="F:ATP binding"/>
    <property type="evidence" value="ECO:0007669"/>
    <property type="project" value="InterPro"/>
</dbReference>
<dbReference type="FunFam" id="1.20.1060.20:FF:000001">
    <property type="entry name" value="Structural maintenance of chromosomes 1A"/>
    <property type="match status" value="1"/>
</dbReference>
<accession>A0A8D2ZGJ4</accession>
<dbReference type="InterPro" id="IPR027417">
    <property type="entry name" value="P-loop_NTPase"/>
</dbReference>
<evidence type="ECO:0000256" key="8">
    <source>
        <dbReference type="SAM" id="Coils"/>
    </source>
</evidence>
<gene>
    <name evidence="11" type="primary">smc1b</name>
</gene>
<evidence type="ECO:0000313" key="11">
    <source>
        <dbReference type="Ensembl" id="ENSSMAP00000001854.1"/>
    </source>
</evidence>
<evidence type="ECO:0000256" key="5">
    <source>
        <dbReference type="ARBA" id="ARBA00023054"/>
    </source>
</evidence>
<dbReference type="Pfam" id="PF06470">
    <property type="entry name" value="SMC_hinge"/>
    <property type="match status" value="1"/>
</dbReference>
<proteinExistence type="inferred from homology"/>
<protein>
    <recommendedName>
        <fullName evidence="10">SMC hinge domain-containing protein</fullName>
    </recommendedName>
</protein>
<dbReference type="GO" id="GO:0016887">
    <property type="term" value="F:ATP hydrolysis activity"/>
    <property type="evidence" value="ECO:0007669"/>
    <property type="project" value="InterPro"/>
</dbReference>
<comment type="similarity">
    <text evidence="3">Belongs to the SMC family. SMC1 subfamily.</text>
</comment>
<dbReference type="InterPro" id="IPR036277">
    <property type="entry name" value="SMC_hinge_sf"/>
</dbReference>
<dbReference type="Ensembl" id="ENSSMAT00000001892.2">
    <property type="protein sequence ID" value="ENSSMAP00000001854.1"/>
    <property type="gene ID" value="ENSSMAG00000000772.2"/>
</dbReference>
<evidence type="ECO:0000256" key="6">
    <source>
        <dbReference type="ARBA" id="ARBA00023242"/>
    </source>
</evidence>
<dbReference type="Gene3D" id="3.40.50.300">
    <property type="entry name" value="P-loop containing nucleotide triphosphate hydrolases"/>
    <property type="match status" value="2"/>
</dbReference>
<evidence type="ECO:0000256" key="1">
    <source>
        <dbReference type="ARBA" id="ARBA00004123"/>
    </source>
</evidence>
<feature type="coiled-coil region" evidence="8">
    <location>
        <begin position="426"/>
        <end position="489"/>
    </location>
</feature>
<feature type="compositionally biased region" description="Polar residues" evidence="9">
    <location>
        <begin position="998"/>
        <end position="1008"/>
    </location>
</feature>
<dbReference type="SUPFAM" id="SSF52540">
    <property type="entry name" value="P-loop containing nucleoside triphosphate hydrolases"/>
    <property type="match status" value="1"/>
</dbReference>
<dbReference type="SMART" id="SM00968">
    <property type="entry name" value="SMC_hinge"/>
    <property type="match status" value="1"/>
</dbReference>
<keyword evidence="5 8" id="KW-0175">Coiled coil</keyword>
<evidence type="ECO:0000256" key="9">
    <source>
        <dbReference type="SAM" id="MobiDB-lite"/>
    </source>
</evidence>
<dbReference type="Gene3D" id="1.20.1060.20">
    <property type="match status" value="1"/>
</dbReference>